<evidence type="ECO:0000256" key="7">
    <source>
        <dbReference type="ARBA" id="ARBA00022692"/>
    </source>
</evidence>
<sequence length="390" mass="44316">MKILIVDDQQLVLLSLEKLLSGLGYEVISTDNIIDAIAKYDSEKPNLVIVDINMSNLSNTESLNEHQSGLEVVKHIKQIKKDNTPVMVLSGNTDEEVIIKGFDLGIDDYMKKPLSLSEIGARVKRLIGSTIEKSVTEKPNSKERYIQNKCIGVVIPCYNEETRLSSDEFKSFVHKNLGYHLCFVNDGSKDNTLAVLHELTKGKEEYISVYDCKKNGGKAEAVRLGMLHLAKQNQFDYIGFLDADLSTNFDDFQDLADTIYNSKYKLVFGSRISRMGADITKQSARAIISKTINYIIRKILGMEINDTQCGAKIMTKEIIEKTFNEKFITKWVFDVEIFMRMKKIYGSTKTQELILEKPLNRWIHMDGSKLSFKDSIKIIGQIGQIALHYR</sequence>
<evidence type="ECO:0000256" key="13">
    <source>
        <dbReference type="PROSITE-ProRule" id="PRU00169"/>
    </source>
</evidence>
<dbReference type="SUPFAM" id="SSF52172">
    <property type="entry name" value="CheY-like"/>
    <property type="match status" value="1"/>
</dbReference>
<evidence type="ECO:0000256" key="10">
    <source>
        <dbReference type="ARBA" id="ARBA00022989"/>
    </source>
</evidence>
<dbReference type="PANTHER" id="PTHR10859:SF91">
    <property type="entry name" value="DOLICHYL-PHOSPHATE BETA-GLUCOSYLTRANSFERASE"/>
    <property type="match status" value="1"/>
</dbReference>
<evidence type="ECO:0000256" key="12">
    <source>
        <dbReference type="ARBA" id="ARBA00045097"/>
    </source>
</evidence>
<keyword evidence="6" id="KW-0808">Transferase</keyword>
<dbReference type="PANTHER" id="PTHR10859">
    <property type="entry name" value="GLYCOSYL TRANSFERASE"/>
    <property type="match status" value="1"/>
</dbReference>
<dbReference type="RefSeq" id="WP_035625429.1">
    <property type="nucleotide sequence ID" value="NZ_JBEWQG010000033.1"/>
</dbReference>
<dbReference type="InterPro" id="IPR029044">
    <property type="entry name" value="Nucleotide-diphossugar_trans"/>
</dbReference>
<keyword evidence="18" id="KW-1185">Reference proteome</keyword>
<comment type="catalytic activity">
    <reaction evidence="12">
        <text>a di-trans,poly-cis-dolichyl phosphate + UDP-alpha-D-glucose = a di-trans,poly-cis-dolichyl beta-D-glucosyl phosphate + UDP</text>
        <dbReference type="Rhea" id="RHEA:15401"/>
        <dbReference type="Rhea" id="RHEA-COMP:19498"/>
        <dbReference type="Rhea" id="RHEA-COMP:19502"/>
        <dbReference type="ChEBI" id="CHEBI:57525"/>
        <dbReference type="ChEBI" id="CHEBI:57683"/>
        <dbReference type="ChEBI" id="CHEBI:58223"/>
        <dbReference type="ChEBI" id="CHEBI:58885"/>
        <dbReference type="EC" id="2.4.1.117"/>
    </reaction>
    <physiologicalReaction direction="left-to-right" evidence="12">
        <dbReference type="Rhea" id="RHEA:15402"/>
    </physiologicalReaction>
</comment>
<dbReference type="InterPro" id="IPR035518">
    <property type="entry name" value="DPG_synthase"/>
</dbReference>
<evidence type="ECO:0000256" key="4">
    <source>
        <dbReference type="ARBA" id="ARBA00012583"/>
    </source>
</evidence>
<dbReference type="AlphaFoldDB" id="A0A086A7F3"/>
<dbReference type="EC" id="2.4.1.117" evidence="4"/>
<keyword evidence="11" id="KW-0472">Membrane</keyword>
<protein>
    <recommendedName>
        <fullName evidence="4">dolichyl-phosphate beta-glucosyltransferase</fullName>
        <ecNumber evidence="4">2.4.1.117</ecNumber>
    </recommendedName>
</protein>
<accession>A0A086A7F3</accession>
<evidence type="ECO:0000256" key="1">
    <source>
        <dbReference type="ARBA" id="ARBA00004389"/>
    </source>
</evidence>
<gene>
    <name evidence="16" type="ORF">B0A62_22480</name>
    <name evidence="15" type="ORF">IW20_18265</name>
</gene>
<evidence type="ECO:0000256" key="8">
    <source>
        <dbReference type="ARBA" id="ARBA00022824"/>
    </source>
</evidence>
<dbReference type="eggNOG" id="COG0745">
    <property type="taxonomic scope" value="Bacteria"/>
</dbReference>
<dbReference type="GO" id="GO:0000160">
    <property type="term" value="P:phosphorelay signal transduction system"/>
    <property type="evidence" value="ECO:0007669"/>
    <property type="project" value="InterPro"/>
</dbReference>
<dbReference type="Pfam" id="PF00072">
    <property type="entry name" value="Response_reg"/>
    <property type="match status" value="1"/>
</dbReference>
<dbReference type="SMART" id="SM00448">
    <property type="entry name" value="REC"/>
    <property type="match status" value="1"/>
</dbReference>
<evidence type="ECO:0000313" key="17">
    <source>
        <dbReference type="Proteomes" id="UP000028712"/>
    </source>
</evidence>
<name>A0A086A7F3_FLAHY</name>
<dbReference type="InterPro" id="IPR001173">
    <property type="entry name" value="Glyco_trans_2-like"/>
</dbReference>
<dbReference type="STRING" id="991.IW20_18265"/>
<evidence type="ECO:0000313" key="16">
    <source>
        <dbReference type="EMBL" id="OXA87691.1"/>
    </source>
</evidence>
<evidence type="ECO:0000256" key="5">
    <source>
        <dbReference type="ARBA" id="ARBA00022676"/>
    </source>
</evidence>
<evidence type="ECO:0000256" key="9">
    <source>
        <dbReference type="ARBA" id="ARBA00022968"/>
    </source>
</evidence>
<dbReference type="SUPFAM" id="SSF53448">
    <property type="entry name" value="Nucleotide-diphospho-sugar transferases"/>
    <property type="match status" value="1"/>
</dbReference>
<keyword evidence="7" id="KW-0812">Transmembrane</keyword>
<reference evidence="16 18" key="2">
    <citation type="submission" date="2016-11" db="EMBL/GenBank/DDBJ databases">
        <title>Whole genomes of Flavobacteriaceae.</title>
        <authorList>
            <person name="Stine C."/>
            <person name="Li C."/>
            <person name="Tadesse D."/>
        </authorList>
    </citation>
    <scope>NUCLEOTIDE SEQUENCE [LARGE SCALE GENOMIC DNA]</scope>
    <source>
        <strain evidence="16 18">ATCC 29551</strain>
    </source>
</reference>
<proteinExistence type="inferred from homology"/>
<dbReference type="Gene3D" id="3.40.50.2300">
    <property type="match status" value="1"/>
</dbReference>
<evidence type="ECO:0000259" key="14">
    <source>
        <dbReference type="PROSITE" id="PS50110"/>
    </source>
</evidence>
<keyword evidence="13" id="KW-0597">Phosphoprotein</keyword>
<comment type="pathway">
    <text evidence="2">Protein modification; protein glycosylation.</text>
</comment>
<keyword evidence="10" id="KW-1133">Transmembrane helix</keyword>
<dbReference type="OrthoDB" id="952827at2"/>
<dbReference type="GO" id="GO:0006487">
    <property type="term" value="P:protein N-linked glycosylation"/>
    <property type="evidence" value="ECO:0007669"/>
    <property type="project" value="TreeGrafter"/>
</dbReference>
<dbReference type="GO" id="GO:0004581">
    <property type="term" value="F:dolichyl-phosphate beta-glucosyltransferase activity"/>
    <property type="evidence" value="ECO:0007669"/>
    <property type="project" value="UniProtKB-EC"/>
</dbReference>
<evidence type="ECO:0000313" key="15">
    <source>
        <dbReference type="EMBL" id="KFF12617.1"/>
    </source>
</evidence>
<organism evidence="15 17">
    <name type="scientific">Flavobacterium hydatis</name>
    <name type="common">Cytophaga aquatilis</name>
    <dbReference type="NCBI Taxonomy" id="991"/>
    <lineage>
        <taxon>Bacteria</taxon>
        <taxon>Pseudomonadati</taxon>
        <taxon>Bacteroidota</taxon>
        <taxon>Flavobacteriia</taxon>
        <taxon>Flavobacteriales</taxon>
        <taxon>Flavobacteriaceae</taxon>
        <taxon>Flavobacterium</taxon>
    </lineage>
</organism>
<keyword evidence="8" id="KW-0256">Endoplasmic reticulum</keyword>
<dbReference type="Proteomes" id="UP000028712">
    <property type="component" value="Unassembled WGS sequence"/>
</dbReference>
<evidence type="ECO:0000256" key="11">
    <source>
        <dbReference type="ARBA" id="ARBA00023136"/>
    </source>
</evidence>
<dbReference type="Pfam" id="PF00535">
    <property type="entry name" value="Glycos_transf_2"/>
    <property type="match status" value="1"/>
</dbReference>
<dbReference type="CDD" id="cd00156">
    <property type="entry name" value="REC"/>
    <property type="match status" value="1"/>
</dbReference>
<comment type="caution">
    <text evidence="15">The sequence shown here is derived from an EMBL/GenBank/DDBJ whole genome shotgun (WGS) entry which is preliminary data.</text>
</comment>
<dbReference type="InterPro" id="IPR001789">
    <property type="entry name" value="Sig_transdc_resp-reg_receiver"/>
</dbReference>
<dbReference type="Proteomes" id="UP000198424">
    <property type="component" value="Unassembled WGS sequence"/>
</dbReference>
<dbReference type="PROSITE" id="PS50110">
    <property type="entry name" value="RESPONSE_REGULATORY"/>
    <property type="match status" value="1"/>
</dbReference>
<evidence type="ECO:0000256" key="6">
    <source>
        <dbReference type="ARBA" id="ARBA00022679"/>
    </source>
</evidence>
<comment type="similarity">
    <text evidence="3">Belongs to the glycosyltransferase 2 family.</text>
</comment>
<dbReference type="Gene3D" id="3.90.550.10">
    <property type="entry name" value="Spore Coat Polysaccharide Biosynthesis Protein SpsA, Chain A"/>
    <property type="match status" value="1"/>
</dbReference>
<dbReference type="EMBL" id="JPRM01000030">
    <property type="protein sequence ID" value="KFF12617.1"/>
    <property type="molecule type" value="Genomic_DNA"/>
</dbReference>
<feature type="modified residue" description="4-aspartylphosphate" evidence="13">
    <location>
        <position position="51"/>
    </location>
</feature>
<dbReference type="EMBL" id="MUGY01000037">
    <property type="protein sequence ID" value="OXA87691.1"/>
    <property type="molecule type" value="Genomic_DNA"/>
</dbReference>
<reference evidence="15 17" key="1">
    <citation type="submission" date="2014-07" db="EMBL/GenBank/DDBJ databases">
        <title>Genome of Flavobacterium hydatis DSM 2063.</title>
        <authorList>
            <person name="Pipes S.E."/>
            <person name="Stropko S.J."/>
            <person name="Newman J.D."/>
        </authorList>
    </citation>
    <scope>NUCLEOTIDE SEQUENCE [LARGE SCALE GENOMIC DNA]</scope>
    <source>
        <strain evidence="15 17">DSM 2063</strain>
    </source>
</reference>
<keyword evidence="9" id="KW-0735">Signal-anchor</keyword>
<evidence type="ECO:0000256" key="3">
    <source>
        <dbReference type="ARBA" id="ARBA00006739"/>
    </source>
</evidence>
<dbReference type="CDD" id="cd04188">
    <property type="entry name" value="DPG_synthase"/>
    <property type="match status" value="1"/>
</dbReference>
<evidence type="ECO:0000313" key="18">
    <source>
        <dbReference type="Proteomes" id="UP000198424"/>
    </source>
</evidence>
<comment type="subcellular location">
    <subcellularLocation>
        <location evidence="1">Endoplasmic reticulum membrane</location>
        <topology evidence="1">Single-pass membrane protein</topology>
    </subcellularLocation>
</comment>
<evidence type="ECO:0000256" key="2">
    <source>
        <dbReference type="ARBA" id="ARBA00004922"/>
    </source>
</evidence>
<dbReference type="InterPro" id="IPR011006">
    <property type="entry name" value="CheY-like_superfamily"/>
</dbReference>
<keyword evidence="5" id="KW-0328">Glycosyltransferase</keyword>
<feature type="domain" description="Response regulatory" evidence="14">
    <location>
        <begin position="2"/>
        <end position="127"/>
    </location>
</feature>